<proteinExistence type="predicted"/>
<feature type="compositionally biased region" description="Acidic residues" evidence="1">
    <location>
        <begin position="188"/>
        <end position="209"/>
    </location>
</feature>
<protein>
    <submittedName>
        <fullName evidence="2">Uncharacterized protein</fullName>
    </submittedName>
</protein>
<keyword evidence="3" id="KW-1185">Reference proteome</keyword>
<name>A0A6D2KKS9_9BRAS</name>
<dbReference type="Proteomes" id="UP000467841">
    <property type="component" value="Unassembled WGS sequence"/>
</dbReference>
<feature type="compositionally biased region" description="Basic and acidic residues" evidence="1">
    <location>
        <begin position="9"/>
        <end position="26"/>
    </location>
</feature>
<evidence type="ECO:0000313" key="2">
    <source>
        <dbReference type="EMBL" id="CAA7048786.1"/>
    </source>
</evidence>
<reference evidence="2" key="1">
    <citation type="submission" date="2020-01" db="EMBL/GenBank/DDBJ databases">
        <authorList>
            <person name="Mishra B."/>
        </authorList>
    </citation>
    <scope>NUCLEOTIDE SEQUENCE [LARGE SCALE GENOMIC DNA]</scope>
</reference>
<dbReference type="OrthoDB" id="10664247at2759"/>
<gene>
    <name evidence="2" type="ORF">MERR_LOCUS36021</name>
</gene>
<feature type="region of interest" description="Disordered" evidence="1">
    <location>
        <begin position="1"/>
        <end position="26"/>
    </location>
</feature>
<dbReference type="EMBL" id="CACVBM020001396">
    <property type="protein sequence ID" value="CAA7048786.1"/>
    <property type="molecule type" value="Genomic_DNA"/>
</dbReference>
<evidence type="ECO:0000256" key="1">
    <source>
        <dbReference type="SAM" id="MobiDB-lite"/>
    </source>
</evidence>
<evidence type="ECO:0000313" key="3">
    <source>
        <dbReference type="Proteomes" id="UP000467841"/>
    </source>
</evidence>
<feature type="region of interest" description="Disordered" evidence="1">
    <location>
        <begin position="174"/>
        <end position="225"/>
    </location>
</feature>
<organism evidence="2 3">
    <name type="scientific">Microthlaspi erraticum</name>
    <dbReference type="NCBI Taxonomy" id="1685480"/>
    <lineage>
        <taxon>Eukaryota</taxon>
        <taxon>Viridiplantae</taxon>
        <taxon>Streptophyta</taxon>
        <taxon>Embryophyta</taxon>
        <taxon>Tracheophyta</taxon>
        <taxon>Spermatophyta</taxon>
        <taxon>Magnoliopsida</taxon>
        <taxon>eudicotyledons</taxon>
        <taxon>Gunneridae</taxon>
        <taxon>Pentapetalae</taxon>
        <taxon>rosids</taxon>
        <taxon>malvids</taxon>
        <taxon>Brassicales</taxon>
        <taxon>Brassicaceae</taxon>
        <taxon>Coluteocarpeae</taxon>
        <taxon>Microthlaspi</taxon>
    </lineage>
</organism>
<comment type="caution">
    <text evidence="2">The sequence shown here is derived from an EMBL/GenBank/DDBJ whole genome shotgun (WGS) entry which is preliminary data.</text>
</comment>
<sequence length="225" mass="25013">MTGNKQTHAMKDENDRPVKKPCSWEHTELKDEDLSEKLGVANKQIVSLEKMNGETSAQLAETEAKYQALVKSCGEDIQKAVLRARCEVAAKYKGIILQVKAHIKGKDDAAEVRESLAKINANLELLDKIIKGKLTDYKAKRKEVAEEQKATIMELNSISIPVLDFYKMGLSGFSQGSSTDSDSKGSTDSEDEPMMEWGLEVEDPEEEDEHGSNEDIVPELVKNNL</sequence>
<dbReference type="AlphaFoldDB" id="A0A6D2KKS9"/>
<accession>A0A6D2KKS9</accession>